<dbReference type="SUPFAM" id="SSF49785">
    <property type="entry name" value="Galactose-binding domain-like"/>
    <property type="match status" value="1"/>
</dbReference>
<feature type="domain" description="P/Homo B" evidence="6">
    <location>
        <begin position="854"/>
        <end position="1027"/>
    </location>
</feature>
<feature type="domain" description="Peptidase M12B" evidence="4">
    <location>
        <begin position="226"/>
        <end position="434"/>
    </location>
</feature>
<dbReference type="GO" id="GO:0005509">
    <property type="term" value="F:calcium ion binding"/>
    <property type="evidence" value="ECO:0007669"/>
    <property type="project" value="InterPro"/>
</dbReference>
<evidence type="ECO:0000259" key="6">
    <source>
        <dbReference type="PROSITE" id="PS51829"/>
    </source>
</evidence>
<evidence type="ECO:0000259" key="5">
    <source>
        <dbReference type="PROSITE" id="PS50853"/>
    </source>
</evidence>
<dbReference type="PROSITE" id="PS50215">
    <property type="entry name" value="ADAM_MEPRO"/>
    <property type="match status" value="1"/>
</dbReference>
<dbReference type="Gene3D" id="3.80.10.10">
    <property type="entry name" value="Ribonuclease Inhibitor"/>
    <property type="match status" value="1"/>
</dbReference>
<feature type="compositionally biased region" description="Polar residues" evidence="3">
    <location>
        <begin position="2397"/>
        <end position="2410"/>
    </location>
</feature>
<dbReference type="GO" id="GO:0004252">
    <property type="term" value="F:serine-type endopeptidase activity"/>
    <property type="evidence" value="ECO:0007669"/>
    <property type="project" value="InterPro"/>
</dbReference>
<dbReference type="GO" id="GO:0004222">
    <property type="term" value="F:metalloendopeptidase activity"/>
    <property type="evidence" value="ECO:0007669"/>
    <property type="project" value="InterPro"/>
</dbReference>
<dbReference type="SUPFAM" id="SSF49265">
    <property type="entry name" value="Fibronectin type III"/>
    <property type="match status" value="1"/>
</dbReference>
<evidence type="ECO:0000256" key="2">
    <source>
        <dbReference type="ARBA" id="ARBA00022801"/>
    </source>
</evidence>
<dbReference type="InterPro" id="IPR032675">
    <property type="entry name" value="LRR_dom_sf"/>
</dbReference>
<comment type="caution">
    <text evidence="7">The sequence shown here is derived from an EMBL/GenBank/DDBJ whole genome shotgun (WGS) entry which is preliminary data.</text>
</comment>
<dbReference type="Pfam" id="PF13583">
    <property type="entry name" value="Reprolysin_4"/>
    <property type="match status" value="1"/>
</dbReference>
<proteinExistence type="predicted"/>
<dbReference type="InterPro" id="IPR001590">
    <property type="entry name" value="Peptidase_M12B"/>
</dbReference>
<feature type="region of interest" description="Disordered" evidence="3">
    <location>
        <begin position="2203"/>
        <end position="2246"/>
    </location>
</feature>
<dbReference type="InterPro" id="IPR013783">
    <property type="entry name" value="Ig-like_fold"/>
</dbReference>
<feature type="compositionally biased region" description="Acidic residues" evidence="3">
    <location>
        <begin position="2207"/>
        <end position="2225"/>
    </location>
</feature>
<feature type="compositionally biased region" description="Acidic residues" evidence="3">
    <location>
        <begin position="2283"/>
        <end position="2293"/>
    </location>
</feature>
<accession>A0A520MFA5</accession>
<keyword evidence="2" id="KW-0378">Hydrolase</keyword>
<name>A0A520MFA5_9GAMM</name>
<dbReference type="GO" id="GO:0006508">
    <property type="term" value="P:proteolysis"/>
    <property type="evidence" value="ECO:0007669"/>
    <property type="project" value="UniProtKB-KW"/>
</dbReference>
<dbReference type="SUPFAM" id="SSF103647">
    <property type="entry name" value="TSP type-3 repeat"/>
    <property type="match status" value="1"/>
</dbReference>
<evidence type="ECO:0000313" key="8">
    <source>
        <dbReference type="Proteomes" id="UP000315889"/>
    </source>
</evidence>
<dbReference type="Gene3D" id="4.10.1080.10">
    <property type="entry name" value="TSP type-3 repeat"/>
    <property type="match status" value="2"/>
</dbReference>
<dbReference type="InterPro" id="IPR015943">
    <property type="entry name" value="WD40/YVTN_repeat-like_dom_sf"/>
</dbReference>
<dbReference type="InterPro" id="IPR008979">
    <property type="entry name" value="Galactose-bd-like_sf"/>
</dbReference>
<dbReference type="Gene3D" id="2.130.10.10">
    <property type="entry name" value="YVTN repeat-like/Quinoprotein amine dehydrogenase"/>
    <property type="match status" value="3"/>
</dbReference>
<dbReference type="Gene3D" id="2.60.120.260">
    <property type="entry name" value="Galactose-binding domain-like"/>
    <property type="match status" value="1"/>
</dbReference>
<dbReference type="PROSITE" id="PS51829">
    <property type="entry name" value="P_HOMO_B"/>
    <property type="match status" value="1"/>
</dbReference>
<feature type="domain" description="Fibronectin type-III" evidence="5">
    <location>
        <begin position="782"/>
        <end position="876"/>
    </location>
</feature>
<dbReference type="Proteomes" id="UP000315889">
    <property type="component" value="Unassembled WGS sequence"/>
</dbReference>
<evidence type="ECO:0000259" key="4">
    <source>
        <dbReference type="PROSITE" id="PS50215"/>
    </source>
</evidence>
<reference evidence="7 8" key="1">
    <citation type="submission" date="2019-02" db="EMBL/GenBank/DDBJ databases">
        <title>Prokaryotic population dynamics and viral predation in marine succession experiment using metagenomics: the confinement effect.</title>
        <authorList>
            <person name="Haro-Moreno J.M."/>
            <person name="Rodriguez-Valera F."/>
            <person name="Lopez-Perez M."/>
        </authorList>
    </citation>
    <scope>NUCLEOTIDE SEQUENCE [LARGE SCALE GENOMIC DNA]</scope>
    <source>
        <strain evidence="7">MED-G170</strain>
    </source>
</reference>
<dbReference type="SUPFAM" id="SSF55486">
    <property type="entry name" value="Metalloproteases ('zincins'), catalytic domain"/>
    <property type="match status" value="1"/>
</dbReference>
<dbReference type="InterPro" id="IPR013211">
    <property type="entry name" value="LVIVD"/>
</dbReference>
<dbReference type="InterPro" id="IPR024079">
    <property type="entry name" value="MetalloPept_cat_dom_sf"/>
</dbReference>
<feature type="region of interest" description="Disordered" evidence="3">
    <location>
        <begin position="2283"/>
        <end position="2413"/>
    </location>
</feature>
<sequence>MFKNISGATKIVILILPFIVIVPAYSNEKVERIWDDNQDFAYWSSENNDPLILSKNTIGSTTPSGLVVSLDTSILQTALRSKIGLAKKQNIIYFPNAFGEMIAFDVKEKSNFSPILAAKFPEISAFIGVAVNDASQKIHFSLAPEGIQAAITSSTRPEKVTIEKIRGTNTYAVADLTEAVKSRDGFICTTPTNSVTINPASNRLTNSSFSRIYENQSKFSNASTLTKYRLAVSTNGQYTRYHGGTVAGALAGINATLTHVNAIFERDFGITLELVDNNDLIIYTDPATDPYTDSEGALSSELQINLDAVIGSANYDHGHIFSAISCGFGGCGYAGAIGGFCDNKSKGSAWSDSLQPEGSNFTKLVAHEIGHQVGANHTFSDRSEGTGKNVEPGSGTTVMSYAGITGSNNVALQGDEYFHYVSIEQTLAYLQNQSCHVDMPNENSLPVVEDIPDRTVPILTPYILSGSATDEDSDDVLSYTWEQIDDGVVTDTSFGPKNLSGANFRSLSPSSAGERYMPKLSSVLSGNLTLENPNTLSTWETLSSVPRDLNFGFTVRDNAVGGGGIAQKTMKVSVVDQGGSFSVTSPADGLMYLANEAHTVAWNIAGTNLAPMLADKVTITLSVDGGLTFPYTLASDVDNDGSHDVTMPDFATSEARIRIQPNNNNIFYAISNENFSLTRKDIILSAQQYDYTVCSAESTVASLTYRTSPEYADTVLLSASNLPTALSVGFSPASVSADGTVISATITAGADILAGTYPINIDATSNNRSQSQVLNIKAYQAEFSPIKLLSPSKDSVTEKLKATLTWKADINADQYRIEVSTEESFSELIYNAVIAEASFEINGLEGDTKYYWRVSPLNRCTSGTYGDVGNFTTPDFVSAKELPLIIPAEPFIGVYTSTLSVPENGRISDINVLLDMTINNVNFLKITLTSPSNTVVTLIEQPGCGQSSGISAIFDDQGDDFSCGAGNSVPIITGRQKPQKDALSQFNEQPSKGDWVLTVSNFFTNVGAGSLNNFALQITTDSGVAVQNYPPVAFEQSLTALSGQEILIGLRGADPERSPLSYELASNPSGTLEAFSGEKLGDWAKRDLTPDACSFAWDLILFDDEDHAFSAGCYLWLLDVSNPSDPTFVSEVSNFEGRDEQYLGGVLSKDENTLFITQGNEGLIIFDVSDLTNIQPLGKYDTPSQAKSVVLSLDEKTAFVSDRSSQLQIIDVSDLGNPSLLSTFSSYGAISDAALSADGNTLYLVDWYFLESVDVSDPSAPVELGAVSTQIDLLGNNFGGYSGSLVLSSDEKIAYIASTAFGLVIIDISDPTDPKPMGNLFIDLYNSAGSPNMLTLSPDGSTIYLGEETAGVKVIDVRDAKNPILIDTIPTLGNSSGLTLSAAGDTLYNSNYRYSYASGMSVPGGLEIFSVERKSVTAGEITTPQLYYTSPSNGPGTDNFVFKVNDGALDSNQATISVSISDSINNDGTWTYTENSDETLTITGCVGPCPSDLVIPEQINSSPITGVSNHAFADSGITSVTLPGTISKIGDYAFYKNSLGGLTLGANINDIGAGSFSYNSIIVVSFLGDRPNIGADAFSLNRELKIVSYCPGKLDWPGTDISNGVSMIIPNEDCNATVAYDTSLIKIEAAALTSDTANLTLADLEAVSVLNEITPSYIDQYLTFIRLSSFIENVADIHRIISSVNSVMTNCPNSGRFVSVAGENPWPHEISWSLMGNDPDIPLLSGGAELLLFTCIGDGRYPLNMYDSFGDGWINDNGEVDTFFSILSADGTELAKEGLAAGFSGVAIIKLGSYPNQSPIAATQNVDVIRGIPKRITLSGEDADLDKLTMRLTKSPTSGSLYKNISVEPESSYASDVRIYDLALSRDQKTAYVANGNDGLKLISISDSGALDVVSVLDTDGLARSATLSQDEQTIFLADGTLGFKIINVSDKLNPTLVSSAVIGESVYDIALSANGNYAYIAHLSGVSRVDISDPVNPIAVATLLTPGDAQSIALSSDYKWAYVGDGFKGFTVLDISEPTALTLLNSMDTHGEVYSLALSEDNSTLYVADGYFGLKVFNVDNSSSPALIASVTNIGFVRSVEISNNGLTAYLATSQRVGPRMVNISDPSAPVLLSSSGNQEINYVIPSVDETKAYATVSSGLQSFTVSYKNPFTVGDTLLETSIYLSNDSNAQADSFEFLANDGTIDSGNAQVTITILNDTDGDRVADDEDAFPNDLTESIDTDGDGIGNNSDPDDDNDGVPDITDAYPLIGLNGLIDTDSDGIPDNCPSECLLLGMVADDDDDDDGVSDENDAFPLDAAESIDTDSDGIGNNADTDDDGDNVADGADTFPLDATESQDTDSDGVGDNADAFPNDATETVDSDSDGTGDNSDAFPNNSVYSLDSDSDGMPDAWETTYGLNPNDASDATSDQDNDGVSALDEFLAGTIPSGSLDIDGNGQYDALTDGLLLLRGMFGLDGNALVTGTIASDAVFTESVEIESRIETLGDLADIDGNGEIDALTDGLLTLRYLFGLEGDTLINGVVAGDATRTSAEDIEAHLAMLKPSL</sequence>
<evidence type="ECO:0000313" key="7">
    <source>
        <dbReference type="EMBL" id="RZO19907.1"/>
    </source>
</evidence>
<dbReference type="Gene3D" id="3.40.390.10">
    <property type="entry name" value="Collagenase (Catalytic Domain)"/>
    <property type="match status" value="1"/>
</dbReference>
<dbReference type="Pfam" id="PF01483">
    <property type="entry name" value="P_proprotein"/>
    <property type="match status" value="1"/>
</dbReference>
<organism evidence="7 8">
    <name type="scientific">SAR92 clade bacterium</name>
    <dbReference type="NCBI Taxonomy" id="2315479"/>
    <lineage>
        <taxon>Bacteria</taxon>
        <taxon>Pseudomonadati</taxon>
        <taxon>Pseudomonadota</taxon>
        <taxon>Gammaproteobacteria</taxon>
        <taxon>Cellvibrionales</taxon>
        <taxon>Porticoccaceae</taxon>
        <taxon>SAR92 clade</taxon>
    </lineage>
</organism>
<dbReference type="InterPro" id="IPR002884">
    <property type="entry name" value="P_dom"/>
</dbReference>
<dbReference type="Pfam" id="PF08309">
    <property type="entry name" value="LVIVD"/>
    <property type="match status" value="8"/>
</dbReference>
<dbReference type="InterPro" id="IPR028974">
    <property type="entry name" value="TSP_type-3_rpt"/>
</dbReference>
<evidence type="ECO:0000256" key="3">
    <source>
        <dbReference type="SAM" id="MobiDB-lite"/>
    </source>
</evidence>
<keyword evidence="1" id="KW-0645">Protease</keyword>
<dbReference type="InterPro" id="IPR036116">
    <property type="entry name" value="FN3_sf"/>
</dbReference>
<evidence type="ECO:0000256" key="1">
    <source>
        <dbReference type="ARBA" id="ARBA00022670"/>
    </source>
</evidence>
<dbReference type="PROSITE" id="PS50853">
    <property type="entry name" value="FN3"/>
    <property type="match status" value="1"/>
</dbReference>
<dbReference type="PANTHER" id="PTHR10199">
    <property type="entry name" value="THROMBOSPONDIN"/>
    <property type="match status" value="1"/>
</dbReference>
<dbReference type="InterPro" id="IPR026906">
    <property type="entry name" value="LRR_5"/>
</dbReference>
<dbReference type="Gene3D" id="2.60.40.10">
    <property type="entry name" value="Immunoglobulins"/>
    <property type="match status" value="1"/>
</dbReference>
<dbReference type="SUPFAM" id="SSF75011">
    <property type="entry name" value="3-carboxy-cis,cis-mucoante lactonizing enzyme"/>
    <property type="match status" value="2"/>
</dbReference>
<dbReference type="EMBL" id="SHBP01000007">
    <property type="protein sequence ID" value="RZO19907.1"/>
    <property type="molecule type" value="Genomic_DNA"/>
</dbReference>
<gene>
    <name evidence="7" type="ORF">EVB03_06005</name>
</gene>
<feature type="compositionally biased region" description="Polar residues" evidence="3">
    <location>
        <begin position="2373"/>
        <end position="2383"/>
    </location>
</feature>
<evidence type="ECO:0008006" key="9">
    <source>
        <dbReference type="Google" id="ProtNLM"/>
    </source>
</evidence>
<dbReference type="InterPro" id="IPR003961">
    <property type="entry name" value="FN3_dom"/>
</dbReference>
<dbReference type="Pfam" id="PF13306">
    <property type="entry name" value="LRR_5"/>
    <property type="match status" value="1"/>
</dbReference>
<protein>
    <recommendedName>
        <fullName evidence="9">P/Homo B domain-containing protein</fullName>
    </recommendedName>
</protein>